<evidence type="ECO:0000313" key="1">
    <source>
        <dbReference type="EMBL" id="ANC34403.1"/>
    </source>
</evidence>
<reference evidence="1 2" key="1">
    <citation type="journal article" date="2013" name="Pathogens">
        <title>An Emerging Tick-Borne Disease of Humans Is Caused by a Subset of Strains with Conserved Genome Structure.</title>
        <authorList>
            <person name="Barbet A.F."/>
            <person name="Al-Khedery B."/>
            <person name="Stuen S."/>
            <person name="Granquist E.G."/>
            <person name="Felsheim R.F."/>
            <person name="Munderloh U.G."/>
        </authorList>
    </citation>
    <scope>NUCLEOTIDE SEQUENCE [LARGE SCALE GENOMIC DNA]</scope>
    <source>
        <strain evidence="1 2">Norway variant2</strain>
    </source>
</reference>
<proteinExistence type="predicted"/>
<gene>
    <name evidence="1" type="ORF">P029_03455</name>
</gene>
<evidence type="ECO:0008006" key="3">
    <source>
        <dbReference type="Google" id="ProtNLM"/>
    </source>
</evidence>
<dbReference type="AlphaFoldDB" id="A0A161I616"/>
<name>A0A161I616_ANAPH</name>
<reference evidence="1 2" key="2">
    <citation type="journal article" date="2014" name="Pathogens">
        <title>Comparative Genomics Identifies a Potential Marker of Human-Virulent Anaplasma phagocytophilum.</title>
        <authorList>
            <person name="Al-Khedery B."/>
            <person name="Barbet A.F."/>
        </authorList>
    </citation>
    <scope>NUCLEOTIDE SEQUENCE [LARGE SCALE GENOMIC DNA]</scope>
    <source>
        <strain evidence="1 2">Norway variant2</strain>
    </source>
</reference>
<dbReference type="EMBL" id="CP015376">
    <property type="protein sequence ID" value="ANC34403.1"/>
    <property type="molecule type" value="Genomic_DNA"/>
</dbReference>
<sequence>MYVNLGSVSGRIFVVHSSELFWEVVAKFVDCRKIDTVVVPNRSDAECLQFHFSKQCGIKDNIEVLAFSEIVKSAYEDDIEARAGALLLCMQFIEEWNALRHTDYPASLAKELLLMLDEIYLNCTDLDRFSASLEEEDLFGYRCLTSEFLIDFVRWWKSTGHSNASAIAQVERFFSELCLSGKKVAVAGIASNRAFSELLRSIFESISESFIILPDLDLEMPESKWKTLEMGHYQYRFMKLLDELGIGREEVSILGQLDKNHLVDLAFNFEIPSLSDERYCRIKEQQNIELVICGSENEEARKVIEIAQRYCCASGNDRDVFYGTEKNANNAVSTNNTASSSALNNNIALSQYASEIAGYTRSIQGACTVFLGSDSLSSRIYSTLSLRGTEEVRCDDEHVISTLMLCVIEVVVSEGDAAHLLSMIKHGMVTIGYEDKEAYGAAVCQFETEIIRKHAVSGFEAITNAVYEVGSAESREYWRRVVEAIEPFMELDGKHSLGEIVQAHLKSIRNLVGGNSAYVKRDNCDGIFENIEAFFRNLTAYCKGKKIFTVRNYKHICKDLLECYFKDERNDIFSVGSVRSEVVIISGFNEGGFAPVRRSSLLNNTIRKKLRIPTDEEYKGIFLSILYNLFHAKRLYITRSVESCGKVTEAPLLIRYLDFLLSFFSNASKSSSYSTVSSVDLNIDKSAYLSKFLCEPNPKLEVRSQVFSVLTAEALGMLISNPYAFYSRYVLGIYPVKSVNTGNMAKNFAVTVRSIFLQYLKNMGLGSDYSALIDIAKREFATVCKSYPYIEKLWWPRFEAMAENFFQADRERKCNVSAIEVESDFTWDVSEGIKVISKCDSVSYLRDGSPLVVCYKIGIVPSQVDIQCGFASRGIIDSICVSESNEKKEVSFAYWRITPESVEITEIKDLPDVIKAAKEGLQNFLVKFQEEMIPFYPREDFSKFVEYELFSRIREKIPQYGRPY</sequence>
<organism evidence="1 2">
    <name type="scientific">Anaplasma phagocytophilum str. Norway variant2</name>
    <dbReference type="NCBI Taxonomy" id="1392507"/>
    <lineage>
        <taxon>Bacteria</taxon>
        <taxon>Pseudomonadati</taxon>
        <taxon>Pseudomonadota</taxon>
        <taxon>Alphaproteobacteria</taxon>
        <taxon>Rickettsiales</taxon>
        <taxon>Anaplasmataceae</taxon>
        <taxon>Anaplasma</taxon>
        <taxon>phagocytophilum group</taxon>
    </lineage>
</organism>
<dbReference type="Proteomes" id="UP000053801">
    <property type="component" value="Chromosome"/>
</dbReference>
<protein>
    <recommendedName>
        <fullName evidence="3">PD-(D/E)XK endonuclease-like domain-containing protein</fullName>
    </recommendedName>
</protein>
<evidence type="ECO:0000313" key="2">
    <source>
        <dbReference type="Proteomes" id="UP000053801"/>
    </source>
</evidence>
<accession>A0A161I616</accession>